<accession>W2JXV9</accession>
<protein>
    <submittedName>
        <fullName evidence="1">Uncharacterized protein</fullName>
    </submittedName>
</protein>
<dbReference type="VEuPathDB" id="FungiDB:PPTG_20690"/>
<evidence type="ECO:0000313" key="1">
    <source>
        <dbReference type="EMBL" id="ETL50513.1"/>
    </source>
</evidence>
<dbReference type="AlphaFoldDB" id="W2JXV9"/>
<dbReference type="Proteomes" id="UP000053864">
    <property type="component" value="Unassembled WGS sequence"/>
</dbReference>
<name>W2JXV9_PHYNI</name>
<dbReference type="EMBL" id="KI670360">
    <property type="protein sequence ID" value="ETL50513.1"/>
    <property type="molecule type" value="Genomic_DNA"/>
</dbReference>
<proteinExistence type="predicted"/>
<organism evidence="1 2">
    <name type="scientific">Phytophthora nicotianae</name>
    <name type="common">Potato buckeye rot agent</name>
    <name type="synonym">Phytophthora parasitica</name>
    <dbReference type="NCBI Taxonomy" id="4792"/>
    <lineage>
        <taxon>Eukaryota</taxon>
        <taxon>Sar</taxon>
        <taxon>Stramenopiles</taxon>
        <taxon>Oomycota</taxon>
        <taxon>Peronosporomycetes</taxon>
        <taxon>Peronosporales</taxon>
        <taxon>Peronosporaceae</taxon>
        <taxon>Phytophthora</taxon>
    </lineage>
</organism>
<gene>
    <name evidence="1" type="ORF">L916_00258</name>
</gene>
<sequence length="151" mass="17651">MAATMYLHRFHQRNRLSIRRITHHSTKKRIEMEKIADEFSKTIQYCLEKSSEVSHIVGSAMFASVFNMDQSAVYIDMNPNTTIDFVGAKHIDVVQGKTFLSPTDDYLCWVFISTVKEDKQQNSLHQHQALLTVQKKTYCDESRMPYWIDEV</sequence>
<evidence type="ECO:0000313" key="2">
    <source>
        <dbReference type="Proteomes" id="UP000053864"/>
    </source>
</evidence>
<feature type="non-terminal residue" evidence="1">
    <location>
        <position position="151"/>
    </location>
</feature>
<reference evidence="1 2" key="1">
    <citation type="submission" date="2013-11" db="EMBL/GenBank/DDBJ databases">
        <title>The Genome Sequence of Phytophthora parasitica CJ05E6.</title>
        <authorList>
            <consortium name="The Broad Institute Genomics Platform"/>
            <person name="Russ C."/>
            <person name="Tyler B."/>
            <person name="Panabieres F."/>
            <person name="Shan W."/>
            <person name="Tripathy S."/>
            <person name="Grunwald N."/>
            <person name="Machado M."/>
            <person name="Johnson C.S."/>
            <person name="Arredondo F."/>
            <person name="Hong C."/>
            <person name="Coffey M."/>
            <person name="Young S.K."/>
            <person name="Zeng Q."/>
            <person name="Gargeya S."/>
            <person name="Fitzgerald M."/>
            <person name="Abouelleil A."/>
            <person name="Alvarado L."/>
            <person name="Chapman S.B."/>
            <person name="Gainer-Dewar J."/>
            <person name="Goldberg J."/>
            <person name="Griggs A."/>
            <person name="Gujja S."/>
            <person name="Hansen M."/>
            <person name="Howarth C."/>
            <person name="Imamovic A."/>
            <person name="Ireland A."/>
            <person name="Larimer J."/>
            <person name="McCowan C."/>
            <person name="Murphy C."/>
            <person name="Pearson M."/>
            <person name="Poon T.W."/>
            <person name="Priest M."/>
            <person name="Roberts A."/>
            <person name="Saif S."/>
            <person name="Shea T."/>
            <person name="Sykes S."/>
            <person name="Wortman J."/>
            <person name="Nusbaum C."/>
            <person name="Birren B."/>
        </authorList>
    </citation>
    <scope>NUCLEOTIDE SEQUENCE [LARGE SCALE GENOMIC DNA]</scope>
    <source>
        <strain evidence="1 2">CJ05E6</strain>
    </source>
</reference>